<dbReference type="RefSeq" id="WP_125649286.1">
    <property type="nucleotide sequence ID" value="NZ_JBHTOH010000030.1"/>
</dbReference>
<dbReference type="InterPro" id="IPR020846">
    <property type="entry name" value="MFS_dom"/>
</dbReference>
<name>A0ABW4BNB1_9LACO</name>
<evidence type="ECO:0000256" key="4">
    <source>
        <dbReference type="ARBA" id="ARBA00022692"/>
    </source>
</evidence>
<feature type="transmembrane region" description="Helical" evidence="7">
    <location>
        <begin position="12"/>
        <end position="35"/>
    </location>
</feature>
<feature type="domain" description="Major facilitator superfamily (MFS) profile" evidence="8">
    <location>
        <begin position="13"/>
        <end position="389"/>
    </location>
</feature>
<evidence type="ECO:0000259" key="8">
    <source>
        <dbReference type="PROSITE" id="PS50850"/>
    </source>
</evidence>
<evidence type="ECO:0000256" key="7">
    <source>
        <dbReference type="SAM" id="Phobius"/>
    </source>
</evidence>
<dbReference type="Proteomes" id="UP001597191">
    <property type="component" value="Unassembled WGS sequence"/>
</dbReference>
<keyword evidence="5 7" id="KW-1133">Transmembrane helix</keyword>
<feature type="transmembrane region" description="Helical" evidence="7">
    <location>
        <begin position="298"/>
        <end position="318"/>
    </location>
</feature>
<keyword evidence="10" id="KW-1185">Reference proteome</keyword>
<keyword evidence="2" id="KW-0813">Transport</keyword>
<evidence type="ECO:0000256" key="3">
    <source>
        <dbReference type="ARBA" id="ARBA00022475"/>
    </source>
</evidence>
<feature type="transmembrane region" description="Helical" evidence="7">
    <location>
        <begin position="244"/>
        <end position="263"/>
    </location>
</feature>
<dbReference type="Gene3D" id="1.20.1250.20">
    <property type="entry name" value="MFS general substrate transporter like domains"/>
    <property type="match status" value="1"/>
</dbReference>
<feature type="transmembrane region" description="Helical" evidence="7">
    <location>
        <begin position="168"/>
        <end position="189"/>
    </location>
</feature>
<keyword evidence="3" id="KW-1003">Cell membrane</keyword>
<evidence type="ECO:0000313" key="10">
    <source>
        <dbReference type="Proteomes" id="UP001597191"/>
    </source>
</evidence>
<feature type="transmembrane region" description="Helical" evidence="7">
    <location>
        <begin position="139"/>
        <end position="162"/>
    </location>
</feature>
<dbReference type="PROSITE" id="PS50850">
    <property type="entry name" value="MFS"/>
    <property type="match status" value="1"/>
</dbReference>
<evidence type="ECO:0000256" key="2">
    <source>
        <dbReference type="ARBA" id="ARBA00022448"/>
    </source>
</evidence>
<accession>A0ABW4BNB1</accession>
<comment type="caution">
    <text evidence="9">The sequence shown here is derived from an EMBL/GenBank/DDBJ whole genome shotgun (WGS) entry which is preliminary data.</text>
</comment>
<sequence length="389" mass="42722">MLPPTKSTKRASLILTTVLSLSLVSGVASLITGIIPQLRQAFPQVPTIWIEWLVTIANLSALLTLLLNPKLTRRFGNRAVIISGLLLSAFAGSWPFLQQGFGSIMLSRIILGLGIGLFSPHAISLIAQLYHGDFQARLLGYQTGLTALGNAAFLLTASWLVAQNWRRIFLLYLILIVNALLAIYWLPAVTTPSKKSSVTITPTPLPREKWQLLGLTFLTYLLLWGVQLKLPNYFAARHWGNPKFINLTLALMNLGGLVAGLTFGRVHRRLQRRTLTVGYAGAGLTVLGLLLAPNAFSGLIMAISFNYIYSYTGPYLVFHSQTGLDPQQIQQMSSWLTITTIISAFFAPPLWQLLGQFGWGQPTENTLGWVSACLLLIVISTGPILKNNN</sequence>
<keyword evidence="6 7" id="KW-0472">Membrane</keyword>
<feature type="transmembrane region" description="Helical" evidence="7">
    <location>
        <begin position="366"/>
        <end position="385"/>
    </location>
</feature>
<reference evidence="10" key="1">
    <citation type="journal article" date="2019" name="Int. J. Syst. Evol. Microbiol.">
        <title>The Global Catalogue of Microorganisms (GCM) 10K type strain sequencing project: providing services to taxonomists for standard genome sequencing and annotation.</title>
        <authorList>
            <consortium name="The Broad Institute Genomics Platform"/>
            <consortium name="The Broad Institute Genome Sequencing Center for Infectious Disease"/>
            <person name="Wu L."/>
            <person name="Ma J."/>
        </authorList>
    </citation>
    <scope>NUCLEOTIDE SEQUENCE [LARGE SCALE GENOMIC DNA]</scope>
    <source>
        <strain evidence="10">CCM 8937</strain>
    </source>
</reference>
<proteinExistence type="predicted"/>
<feature type="transmembrane region" description="Helical" evidence="7">
    <location>
        <begin position="79"/>
        <end position="97"/>
    </location>
</feature>
<organism evidence="9 10">
    <name type="scientific">Lapidilactobacillus gannanensis</name>
    <dbReference type="NCBI Taxonomy" id="2486002"/>
    <lineage>
        <taxon>Bacteria</taxon>
        <taxon>Bacillati</taxon>
        <taxon>Bacillota</taxon>
        <taxon>Bacilli</taxon>
        <taxon>Lactobacillales</taxon>
        <taxon>Lactobacillaceae</taxon>
        <taxon>Lapidilactobacillus</taxon>
    </lineage>
</organism>
<keyword evidence="4 7" id="KW-0812">Transmembrane</keyword>
<evidence type="ECO:0000256" key="1">
    <source>
        <dbReference type="ARBA" id="ARBA00004651"/>
    </source>
</evidence>
<evidence type="ECO:0000256" key="6">
    <source>
        <dbReference type="ARBA" id="ARBA00023136"/>
    </source>
</evidence>
<feature type="transmembrane region" description="Helical" evidence="7">
    <location>
        <begin position="47"/>
        <end position="67"/>
    </location>
</feature>
<dbReference type="InterPro" id="IPR050189">
    <property type="entry name" value="MFS_Efflux_Transporters"/>
</dbReference>
<dbReference type="PANTHER" id="PTHR43124">
    <property type="entry name" value="PURINE EFFLUX PUMP PBUE"/>
    <property type="match status" value="1"/>
</dbReference>
<evidence type="ECO:0000256" key="5">
    <source>
        <dbReference type="ARBA" id="ARBA00022989"/>
    </source>
</evidence>
<dbReference type="InterPro" id="IPR011701">
    <property type="entry name" value="MFS"/>
</dbReference>
<gene>
    <name evidence="9" type="ORF">ACFQ4R_04815</name>
</gene>
<dbReference type="EMBL" id="JBHTOH010000030">
    <property type="protein sequence ID" value="MFD1410932.1"/>
    <property type="molecule type" value="Genomic_DNA"/>
</dbReference>
<feature type="transmembrane region" description="Helical" evidence="7">
    <location>
        <begin position="334"/>
        <end position="354"/>
    </location>
</feature>
<comment type="subcellular location">
    <subcellularLocation>
        <location evidence="1">Cell membrane</location>
        <topology evidence="1">Multi-pass membrane protein</topology>
    </subcellularLocation>
</comment>
<dbReference type="PANTHER" id="PTHR43124:SF3">
    <property type="entry name" value="CHLORAMPHENICOL EFFLUX PUMP RV0191"/>
    <property type="match status" value="1"/>
</dbReference>
<feature type="transmembrane region" description="Helical" evidence="7">
    <location>
        <begin position="275"/>
        <end position="292"/>
    </location>
</feature>
<dbReference type="SUPFAM" id="SSF103473">
    <property type="entry name" value="MFS general substrate transporter"/>
    <property type="match status" value="1"/>
</dbReference>
<dbReference type="InterPro" id="IPR036259">
    <property type="entry name" value="MFS_trans_sf"/>
</dbReference>
<protein>
    <submittedName>
        <fullName evidence="9">MFS transporter</fullName>
    </submittedName>
</protein>
<dbReference type="Pfam" id="PF07690">
    <property type="entry name" value="MFS_1"/>
    <property type="match status" value="1"/>
</dbReference>
<evidence type="ECO:0000313" key="9">
    <source>
        <dbReference type="EMBL" id="MFD1410932.1"/>
    </source>
</evidence>